<keyword evidence="7" id="KW-0255">Endonuclease</keyword>
<accession>A0A7X3KBN8</accession>
<evidence type="ECO:0000256" key="2">
    <source>
        <dbReference type="ARBA" id="ARBA00011322"/>
    </source>
</evidence>
<comment type="subunit">
    <text evidence="2 7">Heterodimer of SbcC and SbcD.</text>
</comment>
<evidence type="ECO:0000256" key="5">
    <source>
        <dbReference type="ARBA" id="ARBA00022801"/>
    </source>
</evidence>
<evidence type="ECO:0000313" key="11">
    <source>
        <dbReference type="Proteomes" id="UP000461595"/>
    </source>
</evidence>
<dbReference type="InterPro" id="IPR026843">
    <property type="entry name" value="SbcD_C"/>
</dbReference>
<dbReference type="NCBIfam" id="TIGR00619">
    <property type="entry name" value="sbcd"/>
    <property type="match status" value="1"/>
</dbReference>
<dbReference type="InterPro" id="IPR041796">
    <property type="entry name" value="Mre11_N"/>
</dbReference>
<name>A0A7X3KBN8_9STRE</name>
<dbReference type="InterPro" id="IPR004843">
    <property type="entry name" value="Calcineurin-like_PHP"/>
</dbReference>
<keyword evidence="5 7" id="KW-0378">Hydrolase</keyword>
<keyword evidence="6 7" id="KW-0269">Exonuclease</keyword>
<dbReference type="Proteomes" id="UP000461595">
    <property type="component" value="Unassembled WGS sequence"/>
</dbReference>
<comment type="similarity">
    <text evidence="1 7">Belongs to the SbcD family.</text>
</comment>
<evidence type="ECO:0000256" key="4">
    <source>
        <dbReference type="ARBA" id="ARBA00022722"/>
    </source>
</evidence>
<dbReference type="Gene3D" id="3.60.21.10">
    <property type="match status" value="1"/>
</dbReference>
<evidence type="ECO:0000259" key="9">
    <source>
        <dbReference type="Pfam" id="PF12320"/>
    </source>
</evidence>
<keyword evidence="7" id="KW-0235">DNA replication</keyword>
<evidence type="ECO:0000256" key="7">
    <source>
        <dbReference type="RuleBase" id="RU363069"/>
    </source>
</evidence>
<sequence>MKFLHTADWHIGRKLHGYSLLEEQWSAFQALKKLAKEEKVDALFLAGDLFDVSTPPVSATKALDQMLYELNVELGLPLFIVSGNHDGANRLQFGTRWMKQGQLYLATQIEQALEPIDFGDFQIFLLPFFHPSDARRFYGITEEDKGQMETISQAMERLVKDMEALIKPGKKPILISHFYVAGQGNENYQLISEGKSEIGGLNHLPASLFASFSYVALGHLHSHLSSPSEQIRYSGSLLKFAVDEHWQEKGVLLLDWDENDLEINFQPLPISKDIRLISGSYADITQQDFVAKIQAEGPAYYSIRLTAKPQEVRNLRDTLMTYYSDILDIRIEEASRPHNRRVLTQERLESPLELIQQFFQEQTGQELTVQQRNWLEDSLLESREEA</sequence>
<dbReference type="GO" id="GO:0004519">
    <property type="term" value="F:endonuclease activity"/>
    <property type="evidence" value="ECO:0007669"/>
    <property type="project" value="UniProtKB-KW"/>
</dbReference>
<dbReference type="GO" id="GO:0006260">
    <property type="term" value="P:DNA replication"/>
    <property type="evidence" value="ECO:0007669"/>
    <property type="project" value="UniProtKB-KW"/>
</dbReference>
<keyword evidence="7" id="KW-0233">DNA recombination</keyword>
<comment type="caution">
    <text evidence="10">The sequence shown here is derived from an EMBL/GenBank/DDBJ whole genome shotgun (WGS) entry which is preliminary data.</text>
</comment>
<dbReference type="InterPro" id="IPR004593">
    <property type="entry name" value="SbcD"/>
</dbReference>
<dbReference type="SUPFAM" id="SSF56300">
    <property type="entry name" value="Metallo-dependent phosphatases"/>
    <property type="match status" value="1"/>
</dbReference>
<dbReference type="InterPro" id="IPR029052">
    <property type="entry name" value="Metallo-depent_PP-like"/>
</dbReference>
<dbReference type="Pfam" id="PF12320">
    <property type="entry name" value="SbcD_C"/>
    <property type="match status" value="1"/>
</dbReference>
<evidence type="ECO:0000313" key="10">
    <source>
        <dbReference type="EMBL" id="MVX58062.1"/>
    </source>
</evidence>
<feature type="domain" description="Calcineurin-like phosphoesterase" evidence="8">
    <location>
        <begin position="1"/>
        <end position="221"/>
    </location>
</feature>
<keyword evidence="4 7" id="KW-0540">Nuclease</keyword>
<dbReference type="Pfam" id="PF00149">
    <property type="entry name" value="Metallophos"/>
    <property type="match status" value="1"/>
</dbReference>
<protein>
    <recommendedName>
        <fullName evidence="3 7">Nuclease SbcCD subunit D</fullName>
    </recommendedName>
</protein>
<dbReference type="InterPro" id="IPR050535">
    <property type="entry name" value="DNA_Repair-Maintenance_Comp"/>
</dbReference>
<dbReference type="PANTHER" id="PTHR30337">
    <property type="entry name" value="COMPONENT OF ATP-DEPENDENT DSDNA EXONUCLEASE"/>
    <property type="match status" value="1"/>
</dbReference>
<dbReference type="EMBL" id="WSRS01000001">
    <property type="protein sequence ID" value="MVX58062.1"/>
    <property type="molecule type" value="Genomic_DNA"/>
</dbReference>
<dbReference type="OrthoDB" id="9773856at2"/>
<feature type="domain" description="Nuclease SbcCD subunit D C-terminal" evidence="9">
    <location>
        <begin position="272"/>
        <end position="363"/>
    </location>
</feature>
<evidence type="ECO:0000256" key="1">
    <source>
        <dbReference type="ARBA" id="ARBA00010555"/>
    </source>
</evidence>
<comment type="function">
    <text evidence="7">SbcCD cleaves DNA hairpin structures. These structures can inhibit DNA replication and are intermediates in certain DNA recombination reactions. The complex acts as a 3'-&gt;5' double strand exonuclease that can open hairpins. It also has a 5' single-strand endonuclease activity.</text>
</comment>
<evidence type="ECO:0000256" key="6">
    <source>
        <dbReference type="ARBA" id="ARBA00022839"/>
    </source>
</evidence>
<dbReference type="CDD" id="cd00840">
    <property type="entry name" value="MPP_Mre11_N"/>
    <property type="match status" value="1"/>
</dbReference>
<reference evidence="10 11" key="1">
    <citation type="submission" date="2019-12" db="EMBL/GenBank/DDBJ databases">
        <title>Microbes associate with the intestines of laboratory mice.</title>
        <authorList>
            <person name="Navarre W."/>
            <person name="Wong E."/>
        </authorList>
    </citation>
    <scope>NUCLEOTIDE SEQUENCE [LARGE SCALE GENOMIC DNA]</scope>
    <source>
        <strain evidence="10 11">NM51_B2-22</strain>
    </source>
</reference>
<dbReference type="RefSeq" id="WP_160331896.1">
    <property type="nucleotide sequence ID" value="NZ_WSRS01000001.1"/>
</dbReference>
<dbReference type="PANTHER" id="PTHR30337:SF0">
    <property type="entry name" value="NUCLEASE SBCCD SUBUNIT D"/>
    <property type="match status" value="1"/>
</dbReference>
<organism evidence="10 11">
    <name type="scientific">Streptococcus danieliae</name>
    <dbReference type="NCBI Taxonomy" id="747656"/>
    <lineage>
        <taxon>Bacteria</taxon>
        <taxon>Bacillati</taxon>
        <taxon>Bacillota</taxon>
        <taxon>Bacilli</taxon>
        <taxon>Lactobacillales</taxon>
        <taxon>Streptococcaceae</taxon>
        <taxon>Streptococcus</taxon>
    </lineage>
</organism>
<dbReference type="GO" id="GO:0006310">
    <property type="term" value="P:DNA recombination"/>
    <property type="evidence" value="ECO:0007669"/>
    <property type="project" value="UniProtKB-KW"/>
</dbReference>
<dbReference type="GO" id="GO:0008408">
    <property type="term" value="F:3'-5' exonuclease activity"/>
    <property type="evidence" value="ECO:0007669"/>
    <property type="project" value="InterPro"/>
</dbReference>
<gene>
    <name evidence="7 10" type="primary">sbcD</name>
    <name evidence="10" type="ORF">E5983_00025</name>
</gene>
<dbReference type="AlphaFoldDB" id="A0A7X3KBN8"/>
<evidence type="ECO:0000259" key="8">
    <source>
        <dbReference type="Pfam" id="PF00149"/>
    </source>
</evidence>
<evidence type="ECO:0000256" key="3">
    <source>
        <dbReference type="ARBA" id="ARBA00013365"/>
    </source>
</evidence>
<proteinExistence type="inferred from homology"/>